<evidence type="ECO:0000313" key="1">
    <source>
        <dbReference type="EMBL" id="MCT2587555.1"/>
    </source>
</evidence>
<name>A0ABT2JI39_9PSEU</name>
<gene>
    <name evidence="1" type="ORF">JT362_30990</name>
</gene>
<evidence type="ECO:0000313" key="2">
    <source>
        <dbReference type="Proteomes" id="UP001156441"/>
    </source>
</evidence>
<accession>A0ABT2JI39</accession>
<keyword evidence="2" id="KW-1185">Reference proteome</keyword>
<comment type="caution">
    <text evidence="1">The sequence shown here is derived from an EMBL/GenBank/DDBJ whole genome shotgun (WGS) entry which is preliminary data.</text>
</comment>
<sequence length="76" mass="8554">MVFVGQRGLGRWQELEVCASIDRCVADQVSVLPMPLPGVADPPPELLFLRQFSFVRFRKPVFEAEPLRRLVDAVTG</sequence>
<dbReference type="Proteomes" id="UP001156441">
    <property type="component" value="Unassembled WGS sequence"/>
</dbReference>
<dbReference type="EMBL" id="JAFFZE010000026">
    <property type="protein sequence ID" value="MCT2587555.1"/>
    <property type="molecule type" value="Genomic_DNA"/>
</dbReference>
<proteinExistence type="predicted"/>
<organism evidence="1 2">
    <name type="scientific">Actinophytocola gossypii</name>
    <dbReference type="NCBI Taxonomy" id="2812003"/>
    <lineage>
        <taxon>Bacteria</taxon>
        <taxon>Bacillati</taxon>
        <taxon>Actinomycetota</taxon>
        <taxon>Actinomycetes</taxon>
        <taxon>Pseudonocardiales</taxon>
        <taxon>Pseudonocardiaceae</taxon>
    </lineage>
</organism>
<dbReference type="RefSeq" id="WP_260195456.1">
    <property type="nucleotide sequence ID" value="NZ_JAFFZE010000026.1"/>
</dbReference>
<reference evidence="1 2" key="1">
    <citation type="submission" date="2021-02" db="EMBL/GenBank/DDBJ databases">
        <title>Actinophytocola xerophila sp. nov., isolated from soil of cotton cropping field.</title>
        <authorList>
            <person name="Huang R."/>
            <person name="Chen X."/>
            <person name="Ge X."/>
            <person name="Liu W."/>
        </authorList>
    </citation>
    <scope>NUCLEOTIDE SEQUENCE [LARGE SCALE GENOMIC DNA]</scope>
    <source>
        <strain evidence="1 2">S1-96</strain>
    </source>
</reference>
<protein>
    <submittedName>
        <fullName evidence="1">Uncharacterized protein</fullName>
    </submittedName>
</protein>